<dbReference type="EMBL" id="ML996571">
    <property type="protein sequence ID" value="KAF2758734.1"/>
    <property type="molecule type" value="Genomic_DNA"/>
</dbReference>
<gene>
    <name evidence="1" type="ORF">EJ05DRAFT_510627</name>
</gene>
<dbReference type="AlphaFoldDB" id="A0A6A6W9M5"/>
<organism evidence="1 2">
    <name type="scientific">Pseudovirgaria hyperparasitica</name>
    <dbReference type="NCBI Taxonomy" id="470096"/>
    <lineage>
        <taxon>Eukaryota</taxon>
        <taxon>Fungi</taxon>
        <taxon>Dikarya</taxon>
        <taxon>Ascomycota</taxon>
        <taxon>Pezizomycotina</taxon>
        <taxon>Dothideomycetes</taxon>
        <taxon>Dothideomycetes incertae sedis</taxon>
        <taxon>Acrospermales</taxon>
        <taxon>Acrospermaceae</taxon>
        <taxon>Pseudovirgaria</taxon>
    </lineage>
</organism>
<proteinExistence type="predicted"/>
<protein>
    <submittedName>
        <fullName evidence="1">Uncharacterized protein</fullName>
    </submittedName>
</protein>
<name>A0A6A6W9M5_9PEZI</name>
<evidence type="ECO:0000313" key="1">
    <source>
        <dbReference type="EMBL" id="KAF2758734.1"/>
    </source>
</evidence>
<dbReference type="GeneID" id="54489244"/>
<sequence>MLEKPSTFVPNIEQHFHHARDEQDNDPIAFIVWVLGGVGKTQPVLVYLWRYCADYTRDLMNIHESYCSMCRQEPNRFYSTAPAGIEDETDNSYVDLTRKGPDEIACSRRRKEQKRGSRLIIHVTTGRSGGRYLGRSLGQKIVDEIGCLALAVNLAGVTSILTTWETSFRTVQIPCDEASPLLTLLFFLSADDLFLDPFGIGVLSVHNPNDEIARLGMLISPEEVLCVRDFERECSKLYAVLGW</sequence>
<evidence type="ECO:0000313" key="2">
    <source>
        <dbReference type="Proteomes" id="UP000799437"/>
    </source>
</evidence>
<dbReference type="Proteomes" id="UP000799437">
    <property type="component" value="Unassembled WGS sequence"/>
</dbReference>
<accession>A0A6A6W9M5</accession>
<dbReference type="RefSeq" id="XP_033601185.1">
    <property type="nucleotide sequence ID" value="XM_033748190.1"/>
</dbReference>
<reference evidence="1" key="1">
    <citation type="journal article" date="2020" name="Stud. Mycol.">
        <title>101 Dothideomycetes genomes: a test case for predicting lifestyles and emergence of pathogens.</title>
        <authorList>
            <person name="Haridas S."/>
            <person name="Albert R."/>
            <person name="Binder M."/>
            <person name="Bloem J."/>
            <person name="Labutti K."/>
            <person name="Salamov A."/>
            <person name="Andreopoulos B."/>
            <person name="Baker S."/>
            <person name="Barry K."/>
            <person name="Bills G."/>
            <person name="Bluhm B."/>
            <person name="Cannon C."/>
            <person name="Castanera R."/>
            <person name="Culley D."/>
            <person name="Daum C."/>
            <person name="Ezra D."/>
            <person name="Gonzalez J."/>
            <person name="Henrissat B."/>
            <person name="Kuo A."/>
            <person name="Liang C."/>
            <person name="Lipzen A."/>
            <person name="Lutzoni F."/>
            <person name="Magnuson J."/>
            <person name="Mondo S."/>
            <person name="Nolan M."/>
            <person name="Ohm R."/>
            <person name="Pangilinan J."/>
            <person name="Park H.-J."/>
            <person name="Ramirez L."/>
            <person name="Alfaro M."/>
            <person name="Sun H."/>
            <person name="Tritt A."/>
            <person name="Yoshinaga Y."/>
            <person name="Zwiers L.-H."/>
            <person name="Turgeon B."/>
            <person name="Goodwin S."/>
            <person name="Spatafora J."/>
            <person name="Crous P."/>
            <person name="Grigoriev I."/>
        </authorList>
    </citation>
    <scope>NUCLEOTIDE SEQUENCE</scope>
    <source>
        <strain evidence="1">CBS 121739</strain>
    </source>
</reference>
<keyword evidence="2" id="KW-1185">Reference proteome</keyword>